<feature type="chain" id="PRO_5046859273" description="Lipoprotein" evidence="1">
    <location>
        <begin position="20"/>
        <end position="280"/>
    </location>
</feature>
<organism evidence="2 3">
    <name type="scientific">Sphingomonas colocasiae</name>
    <dbReference type="NCBI Taxonomy" id="1848973"/>
    <lineage>
        <taxon>Bacteria</taxon>
        <taxon>Pseudomonadati</taxon>
        <taxon>Pseudomonadota</taxon>
        <taxon>Alphaproteobacteria</taxon>
        <taxon>Sphingomonadales</taxon>
        <taxon>Sphingomonadaceae</taxon>
        <taxon>Sphingomonas</taxon>
    </lineage>
</organism>
<evidence type="ECO:0000313" key="3">
    <source>
        <dbReference type="Proteomes" id="UP000706039"/>
    </source>
</evidence>
<evidence type="ECO:0008006" key="4">
    <source>
        <dbReference type="Google" id="ProtNLM"/>
    </source>
</evidence>
<keyword evidence="3" id="KW-1185">Reference proteome</keyword>
<name>A0ABS7PVZ6_9SPHN</name>
<dbReference type="EMBL" id="JAINVV010000012">
    <property type="protein sequence ID" value="MBY8825532.1"/>
    <property type="molecule type" value="Genomic_DNA"/>
</dbReference>
<sequence length="280" mass="29785">MNELLSRGMMARTATLACAAATLMLSGCGQERSATGEPGASATAAASEVSGGSHFPAVPSAFEREMSGALKDDQGLLPIEILAERGVSDRIEAAARAEPDKVFDVYKQLKTDSLCDRPSQSLGEAIDLEGGGRMPVSRDPDRVCDFLLSEAAKAGHPDANFERGVQDIVASETLYRKNTRYFDPEIEVLLQRAKKHFTIAQQSTTPGIPDAARQALSAFEAQQYSRGYGGADADRMRAMFLGFMAVAYISESAKFAAAADKHCRALQAGAMAALKPAPNC</sequence>
<keyword evidence="1" id="KW-0732">Signal</keyword>
<dbReference type="PROSITE" id="PS51257">
    <property type="entry name" value="PROKAR_LIPOPROTEIN"/>
    <property type="match status" value="1"/>
</dbReference>
<feature type="signal peptide" evidence="1">
    <location>
        <begin position="1"/>
        <end position="19"/>
    </location>
</feature>
<dbReference type="Proteomes" id="UP000706039">
    <property type="component" value="Unassembled WGS sequence"/>
</dbReference>
<proteinExistence type="predicted"/>
<dbReference type="RefSeq" id="WP_222992632.1">
    <property type="nucleotide sequence ID" value="NZ_JAINVV010000012.1"/>
</dbReference>
<gene>
    <name evidence="2" type="ORF">K7G82_24735</name>
</gene>
<reference evidence="2 3" key="1">
    <citation type="submission" date="2021-08" db="EMBL/GenBank/DDBJ databases">
        <authorList>
            <person name="Tuo L."/>
        </authorList>
    </citation>
    <scope>NUCLEOTIDE SEQUENCE [LARGE SCALE GENOMIC DNA]</scope>
    <source>
        <strain evidence="2 3">JCM 31229</strain>
    </source>
</reference>
<evidence type="ECO:0000256" key="1">
    <source>
        <dbReference type="SAM" id="SignalP"/>
    </source>
</evidence>
<accession>A0ABS7PVZ6</accession>
<evidence type="ECO:0000313" key="2">
    <source>
        <dbReference type="EMBL" id="MBY8825532.1"/>
    </source>
</evidence>
<comment type="caution">
    <text evidence="2">The sequence shown here is derived from an EMBL/GenBank/DDBJ whole genome shotgun (WGS) entry which is preliminary data.</text>
</comment>
<protein>
    <recommendedName>
        <fullName evidence="4">Lipoprotein</fullName>
    </recommendedName>
</protein>